<feature type="transmembrane region" description="Helical" evidence="1">
    <location>
        <begin position="364"/>
        <end position="397"/>
    </location>
</feature>
<feature type="transmembrane region" description="Helical" evidence="1">
    <location>
        <begin position="99"/>
        <end position="116"/>
    </location>
</feature>
<sequence length="430" mass="49385">MILILLSLILIGYFIFDQKNFIYALMVFYLVFDMFDGFYKDLKIFAAIRYILPLVMVIAYIVANKAFRKGDWVFMLITLYITALLIFNPGNLILSAKTAFALIISLSMVMVGNFFGSKRDFIKEFEPYNRFMLIAIPLYLIMANVLHIGEAVYGGSFTTGFLGTSRMYIAPIIIFISIHYVLESKSSSLFLRTIDISFITLNIIFLVVITRRTSVGMLAFAIIAYAILNRKVVFKLAMVVVALLAIMILTYPLYQQQLNAQLAERERITEVDNYAETEPRYLETIFLYQHFKNSEDPLELFFGIQLFDTIDFGIKNFGHGRSIHSDINMLFYSTGLVGMLLFLVFFLHYFVIGNNKMNAENQQVFYPLLVMLLIVLVPGRFIGTFTFAPLIIFLLSAVKASRPKKIKRPIPIKKTLVNRPSKYPFRTVPT</sequence>
<keyword evidence="1" id="KW-0472">Membrane</keyword>
<keyword evidence="1" id="KW-0812">Transmembrane</keyword>
<reference evidence="2 3" key="1">
    <citation type="submission" date="2019-06" db="EMBL/GenBank/DDBJ databases">
        <title>Echinicola alkalisoli sp. nov. isolated from saline soil.</title>
        <authorList>
            <person name="Sun J.-Q."/>
            <person name="Xu L."/>
        </authorList>
    </citation>
    <scope>NUCLEOTIDE SEQUENCE [LARGE SCALE GENOMIC DNA]</scope>
    <source>
        <strain evidence="2 3">LN3S3</strain>
    </source>
</reference>
<feature type="transmembrane region" description="Helical" evidence="1">
    <location>
        <begin position="128"/>
        <end position="149"/>
    </location>
</feature>
<evidence type="ECO:0008006" key="4">
    <source>
        <dbReference type="Google" id="ProtNLM"/>
    </source>
</evidence>
<dbReference type="AlphaFoldDB" id="A0A514CJV2"/>
<dbReference type="KEGG" id="echi:FKX85_14045"/>
<evidence type="ECO:0000313" key="2">
    <source>
        <dbReference type="EMBL" id="QDH80093.1"/>
    </source>
</evidence>
<organism evidence="2 3">
    <name type="scientific">Echinicola soli</name>
    <dbReference type="NCBI Taxonomy" id="2591634"/>
    <lineage>
        <taxon>Bacteria</taxon>
        <taxon>Pseudomonadati</taxon>
        <taxon>Bacteroidota</taxon>
        <taxon>Cytophagia</taxon>
        <taxon>Cytophagales</taxon>
        <taxon>Cyclobacteriaceae</taxon>
        <taxon>Echinicola</taxon>
    </lineage>
</organism>
<dbReference type="RefSeq" id="WP_141615330.1">
    <property type="nucleotide sequence ID" value="NZ_CP041253.1"/>
</dbReference>
<feature type="transmembrane region" description="Helical" evidence="1">
    <location>
        <begin position="329"/>
        <end position="352"/>
    </location>
</feature>
<dbReference type="Proteomes" id="UP000316614">
    <property type="component" value="Chromosome"/>
</dbReference>
<keyword evidence="3" id="KW-1185">Reference proteome</keyword>
<dbReference type="EMBL" id="CP041253">
    <property type="protein sequence ID" value="QDH80093.1"/>
    <property type="molecule type" value="Genomic_DNA"/>
</dbReference>
<feature type="transmembrane region" description="Helical" evidence="1">
    <location>
        <begin position="70"/>
        <end position="87"/>
    </location>
</feature>
<protein>
    <recommendedName>
        <fullName evidence="4">O-antigen ligase like membrane protein</fullName>
    </recommendedName>
</protein>
<accession>A0A514CJV2</accession>
<feature type="transmembrane region" description="Helical" evidence="1">
    <location>
        <begin position="7"/>
        <end position="32"/>
    </location>
</feature>
<feature type="transmembrane region" description="Helical" evidence="1">
    <location>
        <begin position="44"/>
        <end position="63"/>
    </location>
</feature>
<dbReference type="OrthoDB" id="833659at2"/>
<evidence type="ECO:0000256" key="1">
    <source>
        <dbReference type="SAM" id="Phobius"/>
    </source>
</evidence>
<proteinExistence type="predicted"/>
<feature type="transmembrane region" description="Helical" evidence="1">
    <location>
        <begin position="161"/>
        <end position="182"/>
    </location>
</feature>
<feature type="transmembrane region" description="Helical" evidence="1">
    <location>
        <begin position="233"/>
        <end position="254"/>
    </location>
</feature>
<name>A0A514CJV2_9BACT</name>
<keyword evidence="1" id="KW-1133">Transmembrane helix</keyword>
<gene>
    <name evidence="2" type="ORF">FKX85_14045</name>
</gene>
<evidence type="ECO:0000313" key="3">
    <source>
        <dbReference type="Proteomes" id="UP000316614"/>
    </source>
</evidence>